<dbReference type="EMBL" id="JADCNM010000123">
    <property type="protein sequence ID" value="KAG0450453.1"/>
    <property type="molecule type" value="Genomic_DNA"/>
</dbReference>
<feature type="non-terminal residue" evidence="1">
    <location>
        <position position="1"/>
    </location>
</feature>
<accession>A0A835PFC9</accession>
<comment type="caution">
    <text evidence="1">The sequence shown here is derived from an EMBL/GenBank/DDBJ whole genome shotgun (WGS) entry which is preliminary data.</text>
</comment>
<dbReference type="AlphaFoldDB" id="A0A835PFC9"/>
<sequence length="85" mass="9010">EDVGRATTTGCRLERVLGLFGGCGGAGVAANIKIGLAIVGVWTFVNCTVVQDEAADPAKSMMMLDAMVGEFFVKRSNSWGERIRT</sequence>
<evidence type="ECO:0000313" key="2">
    <source>
        <dbReference type="Proteomes" id="UP000639772"/>
    </source>
</evidence>
<organism evidence="1 2">
    <name type="scientific">Vanilla planifolia</name>
    <name type="common">Vanilla</name>
    <dbReference type="NCBI Taxonomy" id="51239"/>
    <lineage>
        <taxon>Eukaryota</taxon>
        <taxon>Viridiplantae</taxon>
        <taxon>Streptophyta</taxon>
        <taxon>Embryophyta</taxon>
        <taxon>Tracheophyta</taxon>
        <taxon>Spermatophyta</taxon>
        <taxon>Magnoliopsida</taxon>
        <taxon>Liliopsida</taxon>
        <taxon>Asparagales</taxon>
        <taxon>Orchidaceae</taxon>
        <taxon>Vanilloideae</taxon>
        <taxon>Vanilleae</taxon>
        <taxon>Vanilla</taxon>
    </lineage>
</organism>
<gene>
    <name evidence="1" type="ORF">HPP92_026737</name>
</gene>
<proteinExistence type="predicted"/>
<reference evidence="1 2" key="1">
    <citation type="journal article" date="2020" name="Nat. Food">
        <title>A phased Vanilla planifolia genome enables genetic improvement of flavour and production.</title>
        <authorList>
            <person name="Hasing T."/>
            <person name="Tang H."/>
            <person name="Brym M."/>
            <person name="Khazi F."/>
            <person name="Huang T."/>
            <person name="Chambers A.H."/>
        </authorList>
    </citation>
    <scope>NUCLEOTIDE SEQUENCE [LARGE SCALE GENOMIC DNA]</scope>
    <source>
        <tissue evidence="1">Leaf</tissue>
    </source>
</reference>
<evidence type="ECO:0000313" key="1">
    <source>
        <dbReference type="EMBL" id="KAG0450453.1"/>
    </source>
</evidence>
<protein>
    <submittedName>
        <fullName evidence="1">Uncharacterized protein</fullName>
    </submittedName>
</protein>
<dbReference type="Proteomes" id="UP000639772">
    <property type="component" value="Unassembled WGS sequence"/>
</dbReference>
<name>A0A835PFC9_VANPL</name>